<evidence type="ECO:0000256" key="5">
    <source>
        <dbReference type="SAM" id="Phobius"/>
    </source>
</evidence>
<dbReference type="EMBL" id="CP016793">
    <property type="protein sequence ID" value="ANZ36836.1"/>
    <property type="molecule type" value="Genomic_DNA"/>
</dbReference>
<feature type="transmembrane region" description="Helical" evidence="5">
    <location>
        <begin position="148"/>
        <end position="168"/>
    </location>
</feature>
<evidence type="ECO:0000256" key="3">
    <source>
        <dbReference type="ARBA" id="ARBA00022989"/>
    </source>
</evidence>
<dbReference type="OrthoDB" id="5171875at2"/>
<dbReference type="Gene3D" id="1.20.1250.20">
    <property type="entry name" value="MFS general substrate transporter like domains"/>
    <property type="match status" value="2"/>
</dbReference>
<feature type="transmembrane region" description="Helical" evidence="5">
    <location>
        <begin position="174"/>
        <end position="195"/>
    </location>
</feature>
<dbReference type="SUPFAM" id="SSF103473">
    <property type="entry name" value="MFS general substrate transporter"/>
    <property type="match status" value="1"/>
</dbReference>
<dbReference type="InterPro" id="IPR036259">
    <property type="entry name" value="MFS_trans_sf"/>
</dbReference>
<evidence type="ECO:0000259" key="6">
    <source>
        <dbReference type="PROSITE" id="PS50850"/>
    </source>
</evidence>
<dbReference type="PANTHER" id="PTHR23542">
    <property type="match status" value="1"/>
</dbReference>
<dbReference type="PROSITE" id="PS50850">
    <property type="entry name" value="MFS"/>
    <property type="match status" value="1"/>
</dbReference>
<keyword evidence="2 5" id="KW-0812">Transmembrane</keyword>
<dbReference type="AlphaFoldDB" id="A0A1B2HGI3"/>
<feature type="transmembrane region" description="Helical" evidence="5">
    <location>
        <begin position="295"/>
        <end position="322"/>
    </location>
</feature>
<evidence type="ECO:0000256" key="2">
    <source>
        <dbReference type="ARBA" id="ARBA00022692"/>
    </source>
</evidence>
<feature type="transmembrane region" description="Helical" evidence="5">
    <location>
        <begin position="257"/>
        <end position="275"/>
    </location>
</feature>
<gene>
    <name evidence="7" type="ORF">BBK82_12915</name>
</gene>
<feature type="transmembrane region" description="Helical" evidence="5">
    <location>
        <begin position="83"/>
        <end position="103"/>
    </location>
</feature>
<dbReference type="InterPro" id="IPR011701">
    <property type="entry name" value="MFS"/>
</dbReference>
<dbReference type="KEGG" id="led:BBK82_12915"/>
<dbReference type="RefSeq" id="WP_065915234.1">
    <property type="nucleotide sequence ID" value="NZ_CP016793.1"/>
</dbReference>
<evidence type="ECO:0000256" key="1">
    <source>
        <dbReference type="ARBA" id="ARBA00004651"/>
    </source>
</evidence>
<dbReference type="InterPro" id="IPR020846">
    <property type="entry name" value="MFS_dom"/>
</dbReference>
<dbReference type="Pfam" id="PF07690">
    <property type="entry name" value="MFS_1"/>
    <property type="match status" value="1"/>
</dbReference>
<sequence>MSHSARLSDYRAALTTPGMRGPVVASLLARLPIAMVGLSLLLYVERATGSFAVAGLVSAAALVGVALGSVVQGRLIDRFGPTRPLLVVTGFFGLFVTVSVISVEAGLPVFLLVPLALGVGATEPMVGSASRALWERMVPAGPTRMAGYAYEAISMEVFFILGPGLAGVLLAAPWAGTGVVVGAVLMVVGALWFALNPVVREWGATAAVSRPLLGAFAYPGMRTVALAALGFGVTIGFVEVAVPAFAKAEGHASMGGLMLSLWSISSVIFGVLYGMRPWPRPMHLRLPVLLGGFGLLSLLLAIPASLVGLGVALFVVGTLITPQSTAHSAAIEQVTPNGMAAEAFGWVITSVTVGLAIGQGLSGQLIEHFGTRPAFLAAGIAGLVIAGAVWALRGTVRRGVPSGEGLPVRSEMELVAR</sequence>
<dbReference type="GO" id="GO:0005886">
    <property type="term" value="C:plasma membrane"/>
    <property type="evidence" value="ECO:0007669"/>
    <property type="project" value="UniProtKB-SubCell"/>
</dbReference>
<reference evidence="7 8" key="1">
    <citation type="submission" date="2016-07" db="EMBL/GenBank/DDBJ databases">
        <title>Complete genome sequence of the Lentzea guizhouensis DHS C013.</title>
        <authorList>
            <person name="Cao C."/>
        </authorList>
    </citation>
    <scope>NUCLEOTIDE SEQUENCE [LARGE SCALE GENOMIC DNA]</scope>
    <source>
        <strain evidence="7 8">DHS C013</strain>
    </source>
</reference>
<dbReference type="STRING" id="1586287.BBK82_12915"/>
<feature type="domain" description="Major facilitator superfamily (MFS) profile" evidence="6">
    <location>
        <begin position="18"/>
        <end position="397"/>
    </location>
</feature>
<accession>A0A1B2HGI3</accession>
<keyword evidence="8" id="KW-1185">Reference proteome</keyword>
<dbReference type="GO" id="GO:0022857">
    <property type="term" value="F:transmembrane transporter activity"/>
    <property type="evidence" value="ECO:0007669"/>
    <property type="project" value="InterPro"/>
</dbReference>
<keyword evidence="4 5" id="KW-0472">Membrane</keyword>
<name>A0A1B2HGI3_9PSEU</name>
<feature type="transmembrane region" description="Helical" evidence="5">
    <location>
        <begin position="50"/>
        <end position="71"/>
    </location>
</feature>
<comment type="subcellular location">
    <subcellularLocation>
        <location evidence="1">Cell membrane</location>
        <topology evidence="1">Multi-pass membrane protein</topology>
    </subcellularLocation>
</comment>
<feature type="transmembrane region" description="Helical" evidence="5">
    <location>
        <begin position="374"/>
        <end position="392"/>
    </location>
</feature>
<keyword evidence="3 5" id="KW-1133">Transmembrane helix</keyword>
<feature type="transmembrane region" description="Helical" evidence="5">
    <location>
        <begin position="21"/>
        <end position="44"/>
    </location>
</feature>
<dbReference type="PANTHER" id="PTHR23542:SF1">
    <property type="entry name" value="MAJOR FACILITATOR SUPERFAMILY (MFS) PROFILE DOMAIN-CONTAINING PROTEIN"/>
    <property type="match status" value="1"/>
</dbReference>
<evidence type="ECO:0000313" key="8">
    <source>
        <dbReference type="Proteomes" id="UP000093053"/>
    </source>
</evidence>
<organism evidence="7 8">
    <name type="scientific">Lentzea guizhouensis</name>
    <dbReference type="NCBI Taxonomy" id="1586287"/>
    <lineage>
        <taxon>Bacteria</taxon>
        <taxon>Bacillati</taxon>
        <taxon>Actinomycetota</taxon>
        <taxon>Actinomycetes</taxon>
        <taxon>Pseudonocardiales</taxon>
        <taxon>Pseudonocardiaceae</taxon>
        <taxon>Lentzea</taxon>
    </lineage>
</organism>
<evidence type="ECO:0000256" key="4">
    <source>
        <dbReference type="ARBA" id="ARBA00023136"/>
    </source>
</evidence>
<feature type="transmembrane region" description="Helical" evidence="5">
    <location>
        <begin position="224"/>
        <end position="245"/>
    </location>
</feature>
<proteinExistence type="predicted"/>
<protein>
    <submittedName>
        <fullName evidence="7">MFS transporter</fullName>
    </submittedName>
</protein>
<dbReference type="Proteomes" id="UP000093053">
    <property type="component" value="Chromosome"/>
</dbReference>
<feature type="transmembrane region" description="Helical" evidence="5">
    <location>
        <begin position="343"/>
        <end position="362"/>
    </location>
</feature>
<evidence type="ECO:0000313" key="7">
    <source>
        <dbReference type="EMBL" id="ANZ36836.1"/>
    </source>
</evidence>